<dbReference type="InterPro" id="IPR003953">
    <property type="entry name" value="FAD-dep_OxRdtase_2_FAD-bd"/>
</dbReference>
<keyword evidence="2" id="KW-0560">Oxidoreductase</keyword>
<keyword evidence="3" id="KW-0732">Signal</keyword>
<feature type="chain" id="PRO_5020803216" evidence="3">
    <location>
        <begin position="39"/>
        <end position="598"/>
    </location>
</feature>
<proteinExistence type="predicted"/>
<dbReference type="RefSeq" id="WP_130473532.1">
    <property type="nucleotide sequence ID" value="NZ_SFCC01000001.1"/>
</dbReference>
<dbReference type="NCBIfam" id="NF009472">
    <property type="entry name" value="PRK12834.1"/>
    <property type="match status" value="1"/>
</dbReference>
<organism evidence="5 6">
    <name type="scientific">Amycolatopsis suaedae</name>
    <dbReference type="NCBI Taxonomy" id="2510978"/>
    <lineage>
        <taxon>Bacteria</taxon>
        <taxon>Bacillati</taxon>
        <taxon>Actinomycetota</taxon>
        <taxon>Actinomycetes</taxon>
        <taxon>Pseudonocardiales</taxon>
        <taxon>Pseudonocardiaceae</taxon>
        <taxon>Amycolatopsis</taxon>
    </lineage>
</organism>
<dbReference type="Pfam" id="PF00890">
    <property type="entry name" value="FAD_binding_2"/>
    <property type="match status" value="1"/>
</dbReference>
<dbReference type="GO" id="GO:0033765">
    <property type="term" value="F:steroid dehydrogenase activity, acting on the CH-CH group of donors"/>
    <property type="evidence" value="ECO:0007669"/>
    <property type="project" value="UniProtKB-ARBA"/>
</dbReference>
<feature type="signal peptide" evidence="3">
    <location>
        <begin position="1"/>
        <end position="38"/>
    </location>
</feature>
<dbReference type="InterPro" id="IPR036188">
    <property type="entry name" value="FAD/NAD-bd_sf"/>
</dbReference>
<keyword evidence="6" id="KW-1185">Reference proteome</keyword>
<comment type="caution">
    <text evidence="5">The sequence shown here is derived from an EMBL/GenBank/DDBJ whole genome shotgun (WGS) entry which is preliminary data.</text>
</comment>
<dbReference type="SUPFAM" id="SSF51905">
    <property type="entry name" value="FAD/NAD(P)-binding domain"/>
    <property type="match status" value="1"/>
</dbReference>
<name>A0A4Q7JG40_9PSEU</name>
<protein>
    <submittedName>
        <fullName evidence="5">FAD-binding dehydrogenase</fullName>
    </submittedName>
</protein>
<accession>A0A4Q7JG40</accession>
<dbReference type="AlphaFoldDB" id="A0A4Q7JG40"/>
<evidence type="ECO:0000313" key="5">
    <source>
        <dbReference type="EMBL" id="RZQ65963.1"/>
    </source>
</evidence>
<evidence type="ECO:0000256" key="1">
    <source>
        <dbReference type="ARBA" id="ARBA00022630"/>
    </source>
</evidence>
<keyword evidence="1" id="KW-0285">Flavoprotein</keyword>
<feature type="domain" description="FAD-dependent oxidoreductase 2 FAD-binding" evidence="4">
    <location>
        <begin position="46"/>
        <end position="579"/>
    </location>
</feature>
<dbReference type="InterPro" id="IPR027477">
    <property type="entry name" value="Succ_DH/fumarate_Rdtase_cat_sf"/>
</dbReference>
<dbReference type="PANTHER" id="PTHR43260:SF1">
    <property type="entry name" value="KSDD-LIKE STEROID DEHYDROGENASE RV0785"/>
    <property type="match status" value="1"/>
</dbReference>
<dbReference type="InterPro" id="IPR006311">
    <property type="entry name" value="TAT_signal"/>
</dbReference>
<dbReference type="Proteomes" id="UP000292003">
    <property type="component" value="Unassembled WGS sequence"/>
</dbReference>
<evidence type="ECO:0000256" key="3">
    <source>
        <dbReference type="SAM" id="SignalP"/>
    </source>
</evidence>
<dbReference type="Gene3D" id="3.50.50.60">
    <property type="entry name" value="FAD/NAD(P)-binding domain"/>
    <property type="match status" value="1"/>
</dbReference>
<dbReference type="PROSITE" id="PS51318">
    <property type="entry name" value="TAT"/>
    <property type="match status" value="1"/>
</dbReference>
<evidence type="ECO:0000256" key="2">
    <source>
        <dbReference type="ARBA" id="ARBA00023002"/>
    </source>
</evidence>
<evidence type="ECO:0000313" key="6">
    <source>
        <dbReference type="Proteomes" id="UP000292003"/>
    </source>
</evidence>
<dbReference type="Gene3D" id="3.90.700.10">
    <property type="entry name" value="Succinate dehydrogenase/fumarate reductase flavoprotein, catalytic domain"/>
    <property type="match status" value="1"/>
</dbReference>
<dbReference type="PIRSF" id="PIRSF036654">
    <property type="entry name" value="UCP036654"/>
    <property type="match status" value="1"/>
</dbReference>
<dbReference type="PANTHER" id="PTHR43260">
    <property type="entry name" value="3-KETOSTEROID-DELTA-1-DEHYDROGENASE"/>
    <property type="match status" value="1"/>
</dbReference>
<dbReference type="EMBL" id="SFCC01000001">
    <property type="protein sequence ID" value="RZQ65963.1"/>
    <property type="molecule type" value="Genomic_DNA"/>
</dbReference>
<sequence>MSSPLDRDVSRRGLLTRTGAIAAGTALSTFGFASSAHAAGPRVDADAIVVGAGLAGLVATSELAAAGRRVLLLDQEPEASLGGQAFWSLGGLFFIDSDEQRTAGIKDSLDLARADWFNNAGFDRGVDDPLGEDYWAARWAEAYLQFAAGEKRRWLHGLGVRWVPIVGWAERGGQFADGPGNSVPRFHLTLGTGPGVMEPFEKKVRESAAGGRVTFKFRHQVDALISANGAVTGVRGSLLEPSGAARGTPSSRTKIGEFELYAPVVIVTSGGIGGNQELVRRNWPARLGNPPSRLITGVPAHVDGRMLAISEMAGARLVNRDRMWHYTEGMTNHTPIWPGHGIRVLAAPSSLWFDATGRRLPNPGVPSYDTLGTLELIMKSGHDYSWFVLNKKIIDKEFVLSGSEQNPELTRKDLLAYLASRLLNDTPPPVKAFMDKGEDFVIAGDLPALVAGMNKLAGNNLLDVETLRRQIVVRDQQVDNPFTKDLQIMGIRNSLDYVGDSLARTVPLHKILAPSAGPLIAIRMNILTRKTLGGLQTDLSGRVLNSAGQPITGLYAAGEVAGFGGGGVHGYRALEGTFLGGCLFSGRQAGRAAAQATA</sequence>
<gene>
    <name evidence="5" type="ORF">EWH70_02525</name>
</gene>
<reference evidence="5 6" key="1">
    <citation type="submission" date="2019-02" db="EMBL/GenBank/DDBJ databases">
        <title>Draft genome sequence of Amycolatopsis sp. 8-3EHSu isolated from roots of Suaeda maritima.</title>
        <authorList>
            <person name="Duangmal K."/>
            <person name="Chantavorakit T."/>
        </authorList>
    </citation>
    <scope>NUCLEOTIDE SEQUENCE [LARGE SCALE GENOMIC DNA]</scope>
    <source>
        <strain evidence="5 6">8-3EHSu</strain>
    </source>
</reference>
<evidence type="ECO:0000259" key="4">
    <source>
        <dbReference type="Pfam" id="PF00890"/>
    </source>
</evidence>
<dbReference type="InterPro" id="IPR014614">
    <property type="entry name" value="KsdD_DH"/>
</dbReference>
<dbReference type="OrthoDB" id="9813348at2"/>